<feature type="signal peptide" evidence="1">
    <location>
        <begin position="1"/>
        <end position="22"/>
    </location>
</feature>
<proteinExistence type="predicted"/>
<organism evidence="2">
    <name type="scientific">Arion vulgaris</name>
    <dbReference type="NCBI Taxonomy" id="1028688"/>
    <lineage>
        <taxon>Eukaryota</taxon>
        <taxon>Metazoa</taxon>
        <taxon>Spiralia</taxon>
        <taxon>Lophotrochozoa</taxon>
        <taxon>Mollusca</taxon>
        <taxon>Gastropoda</taxon>
        <taxon>Heterobranchia</taxon>
        <taxon>Euthyneura</taxon>
        <taxon>Panpulmonata</taxon>
        <taxon>Eupulmonata</taxon>
        <taxon>Stylommatophora</taxon>
        <taxon>Helicina</taxon>
        <taxon>Arionoidea</taxon>
        <taxon>Arionidae</taxon>
        <taxon>Arion</taxon>
    </lineage>
</organism>
<dbReference type="EMBL" id="HACG01010734">
    <property type="protein sequence ID" value="CEK57599.1"/>
    <property type="molecule type" value="Transcribed_RNA"/>
</dbReference>
<evidence type="ECO:0000256" key="1">
    <source>
        <dbReference type="SAM" id="SignalP"/>
    </source>
</evidence>
<protein>
    <submittedName>
        <fullName evidence="2">Uncharacterized protein</fullName>
    </submittedName>
</protein>
<feature type="chain" id="PRO_5002126471" evidence="1">
    <location>
        <begin position="23"/>
        <end position="67"/>
    </location>
</feature>
<dbReference type="AlphaFoldDB" id="A0A0B6YMZ2"/>
<sequence>MAFFVISFISLIAVCVFDAILGMQSSNFPLPNFLTDEMDILFLYTPPRVADTRLLSGDDVEDYDHFE</sequence>
<gene>
    <name evidence="2" type="primary">ORF30599</name>
</gene>
<feature type="non-terminal residue" evidence="2">
    <location>
        <position position="67"/>
    </location>
</feature>
<accession>A0A0B6YMZ2</accession>
<evidence type="ECO:0000313" key="2">
    <source>
        <dbReference type="EMBL" id="CEK57599.1"/>
    </source>
</evidence>
<name>A0A0B6YMZ2_9EUPU</name>
<reference evidence="2" key="1">
    <citation type="submission" date="2014-12" db="EMBL/GenBank/DDBJ databases">
        <title>Insight into the proteome of Arion vulgaris.</title>
        <authorList>
            <person name="Aradska J."/>
            <person name="Bulat T."/>
            <person name="Smidak R."/>
            <person name="Sarate P."/>
            <person name="Gangsoo J."/>
            <person name="Sialana F."/>
            <person name="Bilban M."/>
            <person name="Lubec G."/>
        </authorList>
    </citation>
    <scope>NUCLEOTIDE SEQUENCE</scope>
    <source>
        <tissue evidence="2">Skin</tissue>
    </source>
</reference>
<keyword evidence="1" id="KW-0732">Signal</keyword>